<protein>
    <submittedName>
        <fullName evidence="2">Polyhydroxyalkanoate depolymerase</fullName>
    </submittedName>
</protein>
<dbReference type="InterPro" id="IPR010915">
    <property type="entry name" value="PHB_depoly_PhaZ"/>
</dbReference>
<dbReference type="PANTHER" id="PTHR36837">
    <property type="entry name" value="POLY(3-HYDROXYALKANOATE) POLYMERASE SUBUNIT PHAC"/>
    <property type="match status" value="1"/>
</dbReference>
<dbReference type="Proteomes" id="UP000605848">
    <property type="component" value="Unassembled WGS sequence"/>
</dbReference>
<gene>
    <name evidence="2" type="ORF">JKG68_07490</name>
</gene>
<dbReference type="InterPro" id="IPR029058">
    <property type="entry name" value="AB_hydrolase_fold"/>
</dbReference>
<dbReference type="SUPFAM" id="SSF53474">
    <property type="entry name" value="alpha/beta-Hydrolases"/>
    <property type="match status" value="1"/>
</dbReference>
<name>A0A937CZA5_9HYPH</name>
<feature type="domain" description="PHB de-polymerase C-terminal" evidence="1">
    <location>
        <begin position="191"/>
        <end position="392"/>
    </location>
</feature>
<dbReference type="PANTHER" id="PTHR36837:SF4">
    <property type="entry name" value="BLR0908 PROTEIN"/>
    <property type="match status" value="1"/>
</dbReference>
<sequence length="421" mass="46899">MWYLLHEASQFAFSPARMVADLTKLACTHSLNPVTYTPGGRALVASCELFERTTRAYPKPTFNLPASERVVWQQPFCRVIAFGPPSNKPKVLIVAPMSGHYATLLRGTVAAFLDSHQVFITDWSDAKQVPLCEGRFDLSDYVDYCISMFEALGPDLHVMAVCQPAVPVLAAIALMEAEDNPLVPRSATLLGGPIDTRHAPTAVNSFAQTRDIGWFKRHCIHPVPERHQGRGRLVYPGFMQLGGFMAMNPDRHVSAHWEMFNHLVDGDGDSAEKHREFYDEYLAVMDLSAEYYLQTLETVFIDHLLPRGLMQHRGRPVDLNAIRRCALMTVEGENDDITGRGQTVAALDLTPNLSDAKKEHHLQAKVGHYGVFNGSRFRMEIAPRIKAFMKRNAAVRALSSGKSPPRASQLSREVEAAITSM</sequence>
<accession>A0A937CZA5</accession>
<dbReference type="AlphaFoldDB" id="A0A937CZA5"/>
<dbReference type="EMBL" id="JAEQMY010000008">
    <property type="protein sequence ID" value="MBL0403802.1"/>
    <property type="molecule type" value="Genomic_DNA"/>
</dbReference>
<keyword evidence="3" id="KW-1185">Reference proteome</keyword>
<dbReference type="InterPro" id="IPR051321">
    <property type="entry name" value="PHA/PHB_synthase"/>
</dbReference>
<reference evidence="2" key="1">
    <citation type="submission" date="2021-01" db="EMBL/GenBank/DDBJ databases">
        <title>Microvirga sp.</title>
        <authorList>
            <person name="Kim M.K."/>
        </authorList>
    </citation>
    <scope>NUCLEOTIDE SEQUENCE</scope>
    <source>
        <strain evidence="2">5420S-16</strain>
    </source>
</reference>
<dbReference type="PIRSF" id="PIRSF020818">
    <property type="entry name" value="PHB_depoly_PhaZ"/>
    <property type="match status" value="1"/>
</dbReference>
<proteinExistence type="predicted"/>
<organism evidence="2 3">
    <name type="scientific">Microvirga aerilata</name>
    <dbReference type="NCBI Taxonomy" id="670292"/>
    <lineage>
        <taxon>Bacteria</taxon>
        <taxon>Pseudomonadati</taxon>
        <taxon>Pseudomonadota</taxon>
        <taxon>Alphaproteobacteria</taxon>
        <taxon>Hyphomicrobiales</taxon>
        <taxon>Methylobacteriaceae</taxon>
        <taxon>Microvirga</taxon>
    </lineage>
</organism>
<comment type="caution">
    <text evidence="2">The sequence shown here is derived from an EMBL/GenBank/DDBJ whole genome shotgun (WGS) entry which is preliminary data.</text>
</comment>
<dbReference type="Pfam" id="PF06850">
    <property type="entry name" value="PHB_depo_C"/>
    <property type="match status" value="1"/>
</dbReference>
<evidence type="ECO:0000259" key="1">
    <source>
        <dbReference type="Pfam" id="PF06850"/>
    </source>
</evidence>
<dbReference type="NCBIfam" id="TIGR01849">
    <property type="entry name" value="PHB_depoly_PhaZ"/>
    <property type="match status" value="1"/>
</dbReference>
<evidence type="ECO:0000313" key="2">
    <source>
        <dbReference type="EMBL" id="MBL0403802.1"/>
    </source>
</evidence>
<dbReference type="InterPro" id="IPR009656">
    <property type="entry name" value="PHB_depo_C"/>
</dbReference>
<evidence type="ECO:0000313" key="3">
    <source>
        <dbReference type="Proteomes" id="UP000605848"/>
    </source>
</evidence>
<dbReference type="RefSeq" id="WP_202057578.1">
    <property type="nucleotide sequence ID" value="NZ_JAEQMY010000008.1"/>
</dbReference>